<evidence type="ECO:0000313" key="4">
    <source>
        <dbReference type="EMBL" id="SHI24333.1"/>
    </source>
</evidence>
<name>A0A1M5ZK71_9CLOT</name>
<evidence type="ECO:0000256" key="2">
    <source>
        <dbReference type="PROSITE-ProRule" id="PRU00335"/>
    </source>
</evidence>
<protein>
    <submittedName>
        <fullName evidence="4">Transcriptional regulator, TetR family</fullName>
    </submittedName>
</protein>
<dbReference type="InterPro" id="IPR009057">
    <property type="entry name" value="Homeodomain-like_sf"/>
</dbReference>
<dbReference type="Pfam" id="PF14278">
    <property type="entry name" value="TetR_C_8"/>
    <property type="match status" value="1"/>
</dbReference>
<sequence>MDRRIQKTRQLIMSAFVELLSGNKFEKITINDIAEHANVNRGTVYLHFADKYDLLDKCIETYTSKLMQYCEEQEVKSANYNVLLTTFEYLRENFIQYKILMTNEGIGYFRKALYSMIASKVATVVVTENDTAGFSKEITVHFLTSAFVGVVEWWLVNSMPCSIEEVTKQLWVQASLHQTSLSVLIDRN</sequence>
<gene>
    <name evidence="4" type="ORF">SAMN02745941_03011</name>
</gene>
<dbReference type="InterPro" id="IPR001647">
    <property type="entry name" value="HTH_TetR"/>
</dbReference>
<dbReference type="AlphaFoldDB" id="A0A1M5ZK71"/>
<dbReference type="Pfam" id="PF00440">
    <property type="entry name" value="TetR_N"/>
    <property type="match status" value="1"/>
</dbReference>
<accession>A0A1M5ZK71</accession>
<evidence type="ECO:0000259" key="3">
    <source>
        <dbReference type="PROSITE" id="PS50977"/>
    </source>
</evidence>
<dbReference type="GO" id="GO:0003677">
    <property type="term" value="F:DNA binding"/>
    <property type="evidence" value="ECO:0007669"/>
    <property type="project" value="UniProtKB-UniRule"/>
</dbReference>
<dbReference type="PANTHER" id="PTHR43479">
    <property type="entry name" value="ACREF/ENVCD OPERON REPRESSOR-RELATED"/>
    <property type="match status" value="1"/>
</dbReference>
<evidence type="ECO:0000256" key="1">
    <source>
        <dbReference type="ARBA" id="ARBA00023125"/>
    </source>
</evidence>
<feature type="domain" description="HTH tetR-type" evidence="3">
    <location>
        <begin position="6"/>
        <end position="66"/>
    </location>
</feature>
<dbReference type="EMBL" id="FQXU01000009">
    <property type="protein sequence ID" value="SHI24333.1"/>
    <property type="molecule type" value="Genomic_DNA"/>
</dbReference>
<dbReference type="SUPFAM" id="SSF46689">
    <property type="entry name" value="Homeodomain-like"/>
    <property type="match status" value="1"/>
</dbReference>
<dbReference type="PRINTS" id="PR00455">
    <property type="entry name" value="HTHTETR"/>
</dbReference>
<dbReference type="Gene3D" id="1.10.357.10">
    <property type="entry name" value="Tetracycline Repressor, domain 2"/>
    <property type="match status" value="1"/>
</dbReference>
<dbReference type="Proteomes" id="UP000184241">
    <property type="component" value="Unassembled WGS sequence"/>
</dbReference>
<feature type="DNA-binding region" description="H-T-H motif" evidence="2">
    <location>
        <begin position="29"/>
        <end position="48"/>
    </location>
</feature>
<evidence type="ECO:0000313" key="5">
    <source>
        <dbReference type="Proteomes" id="UP000184241"/>
    </source>
</evidence>
<proteinExistence type="predicted"/>
<reference evidence="4 5" key="1">
    <citation type="submission" date="2016-11" db="EMBL/GenBank/DDBJ databases">
        <authorList>
            <person name="Jaros S."/>
            <person name="Januszkiewicz K."/>
            <person name="Wedrychowicz H."/>
        </authorList>
    </citation>
    <scope>NUCLEOTIDE SEQUENCE [LARGE SCALE GENOMIC DNA]</scope>
    <source>
        <strain evidence="4 5">DSM 6191</strain>
    </source>
</reference>
<dbReference type="InterPro" id="IPR039532">
    <property type="entry name" value="TetR_C_Firmicutes"/>
</dbReference>
<organism evidence="4 5">
    <name type="scientific">Clostridium intestinale DSM 6191</name>
    <dbReference type="NCBI Taxonomy" id="1121320"/>
    <lineage>
        <taxon>Bacteria</taxon>
        <taxon>Bacillati</taxon>
        <taxon>Bacillota</taxon>
        <taxon>Clostridia</taxon>
        <taxon>Eubacteriales</taxon>
        <taxon>Clostridiaceae</taxon>
        <taxon>Clostridium</taxon>
    </lineage>
</organism>
<keyword evidence="1 2" id="KW-0238">DNA-binding</keyword>
<dbReference type="PROSITE" id="PS50977">
    <property type="entry name" value="HTH_TETR_2"/>
    <property type="match status" value="1"/>
</dbReference>
<dbReference type="PANTHER" id="PTHR43479:SF23">
    <property type="entry name" value="HTH TETR-TYPE DOMAIN-CONTAINING PROTEIN"/>
    <property type="match status" value="1"/>
</dbReference>
<dbReference type="InterPro" id="IPR050624">
    <property type="entry name" value="HTH-type_Tx_Regulator"/>
</dbReference>